<dbReference type="InterPro" id="IPR000182">
    <property type="entry name" value="GNAT_dom"/>
</dbReference>
<dbReference type="SUPFAM" id="SSF55729">
    <property type="entry name" value="Acyl-CoA N-acyltransferases (Nat)"/>
    <property type="match status" value="1"/>
</dbReference>
<dbReference type="Pfam" id="PF13302">
    <property type="entry name" value="Acetyltransf_3"/>
    <property type="match status" value="1"/>
</dbReference>
<comment type="caution">
    <text evidence="2">The sequence shown here is derived from an EMBL/GenBank/DDBJ whole genome shotgun (WGS) entry which is preliminary data.</text>
</comment>
<feature type="domain" description="N-acetyltransferase" evidence="1">
    <location>
        <begin position="14"/>
        <end position="150"/>
    </location>
</feature>
<keyword evidence="2" id="KW-0808">Transferase</keyword>
<dbReference type="InterPro" id="IPR051531">
    <property type="entry name" value="N-acetyltransferase"/>
</dbReference>
<dbReference type="Gene3D" id="3.40.630.30">
    <property type="match status" value="1"/>
</dbReference>
<proteinExistence type="predicted"/>
<dbReference type="PANTHER" id="PTHR43792:SF1">
    <property type="entry name" value="N-ACETYLTRANSFERASE DOMAIN-CONTAINING PROTEIN"/>
    <property type="match status" value="1"/>
</dbReference>
<reference evidence="2 3" key="1">
    <citation type="submission" date="2019-03" db="EMBL/GenBank/DDBJ databases">
        <title>Ruegeria lutea sp. nov., a novel strain, isolated from marine sediment, the Masan Bay, South Korea.</title>
        <authorList>
            <person name="Kim J."/>
            <person name="Kim D.-Y."/>
            <person name="Lee S.-S."/>
        </authorList>
    </citation>
    <scope>NUCLEOTIDE SEQUENCE [LARGE SCALE GENOMIC DNA]</scope>
    <source>
        <strain evidence="2 3">318-1</strain>
    </source>
</reference>
<gene>
    <name evidence="2" type="ORF">E1832_11820</name>
</gene>
<dbReference type="AlphaFoldDB" id="A0A4R5V4G7"/>
<organism evidence="2 3">
    <name type="scientific">Antarcticimicrobium luteum</name>
    <dbReference type="NCBI Taxonomy" id="2547397"/>
    <lineage>
        <taxon>Bacteria</taxon>
        <taxon>Pseudomonadati</taxon>
        <taxon>Pseudomonadota</taxon>
        <taxon>Alphaproteobacteria</taxon>
        <taxon>Rhodobacterales</taxon>
        <taxon>Paracoccaceae</taxon>
        <taxon>Antarcticimicrobium</taxon>
    </lineage>
</organism>
<keyword evidence="3" id="KW-1185">Reference proteome</keyword>
<dbReference type="InterPro" id="IPR016181">
    <property type="entry name" value="Acyl_CoA_acyltransferase"/>
</dbReference>
<evidence type="ECO:0000313" key="2">
    <source>
        <dbReference type="EMBL" id="TDK46779.1"/>
    </source>
</evidence>
<protein>
    <submittedName>
        <fullName evidence="2">N-acetyltransferase</fullName>
    </submittedName>
</protein>
<name>A0A4R5V4G7_9RHOB</name>
<dbReference type="Proteomes" id="UP000295301">
    <property type="component" value="Unassembled WGS sequence"/>
</dbReference>
<dbReference type="PANTHER" id="PTHR43792">
    <property type="entry name" value="GNAT FAMILY, PUTATIVE (AFU_ORTHOLOGUE AFUA_3G00765)-RELATED-RELATED"/>
    <property type="match status" value="1"/>
</dbReference>
<evidence type="ECO:0000313" key="3">
    <source>
        <dbReference type="Proteomes" id="UP000295301"/>
    </source>
</evidence>
<dbReference type="RefSeq" id="WP_133359962.1">
    <property type="nucleotide sequence ID" value="NZ_SMUV01000066.1"/>
</dbReference>
<sequence length="183" mass="19907">MSYTLIIPTLETERLILRAPGPQDFGPFAEFYASPRADFVGGPLNAEGAWRMLAMEIGHWTLKGFGRWTVTVRDSDTAIGMVGLFDPEGWPEPEIGWDLFNGHEGMGYATEAGGAARAYAYDVLGWQTAISLVKPANTGSARVARRLGARHDGDFTHARHGTMQIWRHPAPGDLTGGGMEAYA</sequence>
<dbReference type="EMBL" id="SMUV01000066">
    <property type="protein sequence ID" value="TDK46779.1"/>
    <property type="molecule type" value="Genomic_DNA"/>
</dbReference>
<dbReference type="GO" id="GO:0016747">
    <property type="term" value="F:acyltransferase activity, transferring groups other than amino-acyl groups"/>
    <property type="evidence" value="ECO:0007669"/>
    <property type="project" value="InterPro"/>
</dbReference>
<accession>A0A4R5V4G7</accession>
<evidence type="ECO:0000259" key="1">
    <source>
        <dbReference type="Pfam" id="PF13302"/>
    </source>
</evidence>
<dbReference type="OrthoDB" id="6293260at2"/>